<dbReference type="InterPro" id="IPR050123">
    <property type="entry name" value="Prok_molybdopt-oxidoreductase"/>
</dbReference>
<organism evidence="7 8">
    <name type="scientific">Candidatus Synechococcus spongiarum 142</name>
    <dbReference type="NCBI Taxonomy" id="1608213"/>
    <lineage>
        <taxon>Bacteria</taxon>
        <taxon>Bacillati</taxon>
        <taxon>Cyanobacteriota</taxon>
        <taxon>Cyanophyceae</taxon>
        <taxon>Synechococcales</taxon>
        <taxon>Synechococcaceae</taxon>
        <taxon>Synechococcus</taxon>
    </lineage>
</organism>
<dbReference type="Gene3D" id="3.40.50.740">
    <property type="match status" value="1"/>
</dbReference>
<evidence type="ECO:0000256" key="1">
    <source>
        <dbReference type="ARBA" id="ARBA00022485"/>
    </source>
</evidence>
<evidence type="ECO:0000256" key="5">
    <source>
        <dbReference type="ARBA" id="ARBA00023014"/>
    </source>
</evidence>
<dbReference type="GO" id="GO:0051539">
    <property type="term" value="F:4 iron, 4 sulfur cluster binding"/>
    <property type="evidence" value="ECO:0007669"/>
    <property type="project" value="UniProtKB-KW"/>
</dbReference>
<keyword evidence="4" id="KW-0408">Iron</keyword>
<dbReference type="Gene3D" id="2.20.25.90">
    <property type="entry name" value="ADC-like domains"/>
    <property type="match status" value="1"/>
</dbReference>
<keyword evidence="5" id="KW-0411">Iron-sulfur</keyword>
<dbReference type="Pfam" id="PF00384">
    <property type="entry name" value="Molybdopterin"/>
    <property type="match status" value="1"/>
</dbReference>
<dbReference type="SUPFAM" id="SSF53706">
    <property type="entry name" value="Formate dehydrogenase/DMSO reductase, domains 1-3"/>
    <property type="match status" value="1"/>
</dbReference>
<dbReference type="Proteomes" id="UP000035054">
    <property type="component" value="Unassembled WGS sequence"/>
</dbReference>
<dbReference type="PANTHER" id="PTHR43105:SF9">
    <property type="entry name" value="NADPH-FE(3+) OXIDOREDUCTASE SUBUNIT ALPHA"/>
    <property type="match status" value="1"/>
</dbReference>
<accession>A0A6N3XBH1</accession>
<dbReference type="GO" id="GO:0016491">
    <property type="term" value="F:oxidoreductase activity"/>
    <property type="evidence" value="ECO:0007669"/>
    <property type="project" value="UniProtKB-KW"/>
</dbReference>
<keyword evidence="3" id="KW-0560">Oxidoreductase</keyword>
<dbReference type="PANTHER" id="PTHR43105">
    <property type="entry name" value="RESPIRATORY NITRATE REDUCTASE"/>
    <property type="match status" value="1"/>
</dbReference>
<dbReference type="InterPro" id="IPR006963">
    <property type="entry name" value="Mopterin_OxRdtase_4Fe-4S_dom"/>
</dbReference>
<evidence type="ECO:0000256" key="3">
    <source>
        <dbReference type="ARBA" id="ARBA00023002"/>
    </source>
</evidence>
<evidence type="ECO:0000256" key="2">
    <source>
        <dbReference type="ARBA" id="ARBA00022723"/>
    </source>
</evidence>
<dbReference type="GO" id="GO:0016020">
    <property type="term" value="C:membrane"/>
    <property type="evidence" value="ECO:0007669"/>
    <property type="project" value="TreeGrafter"/>
</dbReference>
<protein>
    <recommendedName>
        <fullName evidence="6">4Fe-4S Mo/W bis-MGD-type domain-containing protein</fullName>
    </recommendedName>
</protein>
<dbReference type="Pfam" id="PF04879">
    <property type="entry name" value="Molybdop_Fe4S4"/>
    <property type="match status" value="1"/>
</dbReference>
<dbReference type="GO" id="GO:0046872">
    <property type="term" value="F:metal ion binding"/>
    <property type="evidence" value="ECO:0007669"/>
    <property type="project" value="UniProtKB-KW"/>
</dbReference>
<proteinExistence type="predicted"/>
<dbReference type="AlphaFoldDB" id="A0A6N3XBH1"/>
<feature type="domain" description="4Fe-4S Mo/W bis-MGD-type" evidence="6">
    <location>
        <begin position="11"/>
        <end position="79"/>
    </location>
</feature>
<keyword evidence="2" id="KW-0479">Metal-binding</keyword>
<gene>
    <name evidence="7" type="ORF">TH68_08030</name>
</gene>
<keyword evidence="1" id="KW-0004">4Fe-4S</keyword>
<dbReference type="InterPro" id="IPR006656">
    <property type="entry name" value="Mopterin_OxRdtase"/>
</dbReference>
<name>A0A6N3XBH1_9SYNE</name>
<feature type="non-terminal residue" evidence="7">
    <location>
        <position position="350"/>
    </location>
</feature>
<evidence type="ECO:0000256" key="4">
    <source>
        <dbReference type="ARBA" id="ARBA00023004"/>
    </source>
</evidence>
<evidence type="ECO:0000259" key="6">
    <source>
        <dbReference type="PROSITE" id="PS51669"/>
    </source>
</evidence>
<dbReference type="PROSITE" id="PS51669">
    <property type="entry name" value="4FE4S_MOW_BIS_MGD"/>
    <property type="match status" value="1"/>
</dbReference>
<evidence type="ECO:0000313" key="8">
    <source>
        <dbReference type="Proteomes" id="UP000035054"/>
    </source>
</evidence>
<dbReference type="Gene3D" id="3.40.228.10">
    <property type="entry name" value="Dimethylsulfoxide Reductase, domain 2"/>
    <property type="match status" value="1"/>
</dbReference>
<evidence type="ECO:0000313" key="7">
    <source>
        <dbReference type="EMBL" id="KKZ11950.1"/>
    </source>
</evidence>
<comment type="caution">
    <text evidence="7">The sequence shown here is derived from an EMBL/GenBank/DDBJ whole genome shotgun (WGS) entry which is preliminary data.</text>
</comment>
<sequence length="350" mass="38032">MNTLAQVGVMESPLRSQCPYCGVGCGLEMLPPAAKGRATIRGEDGIPVWGTRGDRHHPSSLGQVCIKGATVGQTLGNGRLTRPLYRPRLDLPLQPVSWDRAFAILLERIHRTMAEKGPQALAMYGSGQFHCEDYYIAQKLLKGALGTNNFDANSRLCMSSAVAGYTRSLGSDGPPCCYEDLDQCDLALLIGANMADCHPVLFQRLAKRHRKRRRKKDLQIIVVDPRQTATSSAADLHVAIRPGTDLVLLHGIGHLLLRQTALDFDFIESCTDGFFSYAKLLQEWTPTRVASICGISSSDLRLVARLWARSRAALSLWSMGVNQSAEGTATVSGLINLHLLTGQIGRPGAG</sequence>
<dbReference type="SMART" id="SM00926">
    <property type="entry name" value="Molybdop_Fe4S4"/>
    <property type="match status" value="1"/>
</dbReference>
<dbReference type="EMBL" id="JXUO01000263">
    <property type="protein sequence ID" value="KKZ11950.1"/>
    <property type="molecule type" value="Genomic_DNA"/>
</dbReference>
<reference evidence="7 8" key="1">
    <citation type="submission" date="2015-01" db="EMBL/GenBank/DDBJ databases">
        <title>Lifestyle Evolution in Cyanobacterial Symbionts of Sponges.</title>
        <authorList>
            <person name="Burgsdorf I."/>
            <person name="Slaby B.M."/>
            <person name="Handley K.M."/>
            <person name="Haber M."/>
            <person name="Blom J."/>
            <person name="Marshall C.W."/>
            <person name="Gilbert J.A."/>
            <person name="Hentschel U."/>
            <person name="Steindler L."/>
        </authorList>
    </citation>
    <scope>NUCLEOTIDE SEQUENCE [LARGE SCALE GENOMIC DNA]</scope>
    <source>
        <strain evidence="7">142</strain>
    </source>
</reference>